<accession>A0A974HAP5</accession>
<dbReference type="Proteomes" id="UP000694892">
    <property type="component" value="Chromosome 7S"/>
</dbReference>
<dbReference type="EMBL" id="CM004479">
    <property type="protein sequence ID" value="OCT71042.1"/>
    <property type="molecule type" value="Genomic_DNA"/>
</dbReference>
<evidence type="ECO:0000256" key="1">
    <source>
        <dbReference type="SAM" id="MobiDB-lite"/>
    </source>
</evidence>
<protein>
    <submittedName>
        <fullName evidence="2">Uncharacterized protein</fullName>
    </submittedName>
</protein>
<evidence type="ECO:0000313" key="3">
    <source>
        <dbReference type="Proteomes" id="UP000694892"/>
    </source>
</evidence>
<reference evidence="3" key="1">
    <citation type="journal article" date="2016" name="Nature">
        <title>Genome evolution in the allotetraploid frog Xenopus laevis.</title>
        <authorList>
            <person name="Session A.M."/>
            <person name="Uno Y."/>
            <person name="Kwon T."/>
            <person name="Chapman J.A."/>
            <person name="Toyoda A."/>
            <person name="Takahashi S."/>
            <person name="Fukui A."/>
            <person name="Hikosaka A."/>
            <person name="Suzuki A."/>
            <person name="Kondo M."/>
            <person name="van Heeringen S.J."/>
            <person name="Quigley I."/>
            <person name="Heinz S."/>
            <person name="Ogino H."/>
            <person name="Ochi H."/>
            <person name="Hellsten U."/>
            <person name="Lyons J.B."/>
            <person name="Simakov O."/>
            <person name="Putnam N."/>
            <person name="Stites J."/>
            <person name="Kuroki Y."/>
            <person name="Tanaka T."/>
            <person name="Michiue T."/>
            <person name="Watanabe M."/>
            <person name="Bogdanovic O."/>
            <person name="Lister R."/>
            <person name="Georgiou G."/>
            <person name="Paranjpe S.S."/>
            <person name="van Kruijsbergen I."/>
            <person name="Shu S."/>
            <person name="Carlson J."/>
            <person name="Kinoshita T."/>
            <person name="Ohta Y."/>
            <person name="Mawaribuchi S."/>
            <person name="Jenkins J."/>
            <person name="Grimwood J."/>
            <person name="Schmutz J."/>
            <person name="Mitros T."/>
            <person name="Mozaffari S.V."/>
            <person name="Suzuki Y."/>
            <person name="Haramoto Y."/>
            <person name="Yamamoto T.S."/>
            <person name="Takagi C."/>
            <person name="Heald R."/>
            <person name="Miller K."/>
            <person name="Haudenschild C."/>
            <person name="Kitzman J."/>
            <person name="Nakayama T."/>
            <person name="Izutsu Y."/>
            <person name="Robert J."/>
            <person name="Fortriede J."/>
            <person name="Burns K."/>
            <person name="Lotay V."/>
            <person name="Karimi K."/>
            <person name="Yasuoka Y."/>
            <person name="Dichmann D.S."/>
            <person name="Flajnik M.F."/>
            <person name="Houston D.W."/>
            <person name="Shendure J."/>
            <person name="DuPasquier L."/>
            <person name="Vize P.D."/>
            <person name="Zorn A.M."/>
            <person name="Ito M."/>
            <person name="Marcotte E.M."/>
            <person name="Wallingford J.B."/>
            <person name="Ito Y."/>
            <person name="Asashima M."/>
            <person name="Ueno N."/>
            <person name="Matsuda Y."/>
            <person name="Veenstra G.J."/>
            <person name="Fujiyama A."/>
            <person name="Harland R.M."/>
            <person name="Taira M."/>
            <person name="Rokhsar D.S."/>
        </authorList>
    </citation>
    <scope>NUCLEOTIDE SEQUENCE [LARGE SCALE GENOMIC DNA]</scope>
    <source>
        <strain evidence="3">J</strain>
    </source>
</reference>
<gene>
    <name evidence="2" type="ORF">XELAEV_18037951mg</name>
</gene>
<name>A0A974HAP5_XENLA</name>
<proteinExistence type="predicted"/>
<feature type="compositionally biased region" description="Basic and acidic residues" evidence="1">
    <location>
        <begin position="1"/>
        <end position="22"/>
    </location>
</feature>
<evidence type="ECO:0000313" key="2">
    <source>
        <dbReference type="EMBL" id="OCT71042.1"/>
    </source>
</evidence>
<feature type="region of interest" description="Disordered" evidence="1">
    <location>
        <begin position="1"/>
        <end position="52"/>
    </location>
</feature>
<dbReference type="AlphaFoldDB" id="A0A974HAP5"/>
<organism evidence="2 3">
    <name type="scientific">Xenopus laevis</name>
    <name type="common">African clawed frog</name>
    <dbReference type="NCBI Taxonomy" id="8355"/>
    <lineage>
        <taxon>Eukaryota</taxon>
        <taxon>Metazoa</taxon>
        <taxon>Chordata</taxon>
        <taxon>Craniata</taxon>
        <taxon>Vertebrata</taxon>
        <taxon>Euteleostomi</taxon>
        <taxon>Amphibia</taxon>
        <taxon>Batrachia</taxon>
        <taxon>Anura</taxon>
        <taxon>Pipoidea</taxon>
        <taxon>Pipidae</taxon>
        <taxon>Xenopodinae</taxon>
        <taxon>Xenopus</taxon>
        <taxon>Xenopus</taxon>
    </lineage>
</organism>
<sequence length="69" mass="7266">MNGRDLAHKQEGGIFSDTHETNTDIGSVGNMRGPPAVPLTLSLHDSQGGATGSQSALIISHSFLLQQHE</sequence>